<evidence type="ECO:0000313" key="3">
    <source>
        <dbReference type="Proteomes" id="UP001372834"/>
    </source>
</evidence>
<feature type="region of interest" description="Disordered" evidence="1">
    <location>
        <begin position="35"/>
        <end position="58"/>
    </location>
</feature>
<dbReference type="AlphaFoldDB" id="A0AAN8SI18"/>
<organism evidence="2 3">
    <name type="scientific">Polyplax serrata</name>
    <name type="common">Common mouse louse</name>
    <dbReference type="NCBI Taxonomy" id="468196"/>
    <lineage>
        <taxon>Eukaryota</taxon>
        <taxon>Metazoa</taxon>
        <taxon>Ecdysozoa</taxon>
        <taxon>Arthropoda</taxon>
        <taxon>Hexapoda</taxon>
        <taxon>Insecta</taxon>
        <taxon>Pterygota</taxon>
        <taxon>Neoptera</taxon>
        <taxon>Paraneoptera</taxon>
        <taxon>Psocodea</taxon>
        <taxon>Troctomorpha</taxon>
        <taxon>Phthiraptera</taxon>
        <taxon>Anoplura</taxon>
        <taxon>Polyplacidae</taxon>
        <taxon>Polyplax</taxon>
    </lineage>
</organism>
<evidence type="ECO:0000313" key="2">
    <source>
        <dbReference type="EMBL" id="KAK6645151.1"/>
    </source>
</evidence>
<dbReference type="Proteomes" id="UP001372834">
    <property type="component" value="Unassembled WGS sequence"/>
</dbReference>
<proteinExistence type="predicted"/>
<dbReference type="InterPro" id="IPR052632">
    <property type="entry name" value="MICOS_subunit_Mic19"/>
</dbReference>
<dbReference type="PANTHER" id="PTHR21588:SF18">
    <property type="entry name" value="MICOS COMPLEX SUBUNIT MIC19"/>
    <property type="match status" value="1"/>
</dbReference>
<comment type="caution">
    <text evidence="2">The sequence shown here is derived from an EMBL/GenBank/DDBJ whole genome shotgun (WGS) entry which is preliminary data.</text>
</comment>
<dbReference type="EMBL" id="JAWJWE010000001">
    <property type="protein sequence ID" value="KAK6645151.1"/>
    <property type="molecule type" value="Genomic_DNA"/>
</dbReference>
<evidence type="ECO:0000256" key="1">
    <source>
        <dbReference type="SAM" id="MobiDB-lite"/>
    </source>
</evidence>
<reference evidence="2 3" key="1">
    <citation type="submission" date="2023-10" db="EMBL/GenBank/DDBJ databases">
        <title>Genomes of two closely related lineages of the louse Polyplax serrata with different host specificities.</title>
        <authorList>
            <person name="Martinu J."/>
            <person name="Tarabai H."/>
            <person name="Stefka J."/>
            <person name="Hypsa V."/>
        </authorList>
    </citation>
    <scope>NUCLEOTIDE SEQUENCE [LARGE SCALE GENOMIC DNA]</scope>
    <source>
        <strain evidence="2">HR10_N</strain>
    </source>
</reference>
<gene>
    <name evidence="2" type="ORF">RUM43_001427</name>
</gene>
<name>A0AAN8SI18_POLSC</name>
<dbReference type="GO" id="GO:0007007">
    <property type="term" value="P:inner mitochondrial membrane organization"/>
    <property type="evidence" value="ECO:0007669"/>
    <property type="project" value="TreeGrafter"/>
</dbReference>
<accession>A0AAN8SI18</accession>
<dbReference type="GO" id="GO:0061617">
    <property type="term" value="C:MICOS complex"/>
    <property type="evidence" value="ECO:0007669"/>
    <property type="project" value="TreeGrafter"/>
</dbReference>
<feature type="compositionally biased region" description="Basic and acidic residues" evidence="1">
    <location>
        <begin position="35"/>
        <end position="51"/>
    </location>
</feature>
<protein>
    <submittedName>
        <fullName evidence="2">Uncharacterized protein</fullName>
    </submittedName>
</protein>
<dbReference type="PANTHER" id="PTHR21588">
    <property type="entry name" value="COILED-COIL-HELIX-COILED-COIL-HELIX DOMAIN CONTAINING 6"/>
    <property type="match status" value="1"/>
</dbReference>
<sequence length="192" mass="22104">MGGSQSAPTRKISIPNEESQFIKISESVAERLKKCTEKSPEEMLKKPKEECEPTEMQTNVRDKHLNPDCDALINYYYGPSLTSIRILQEKEKELKESEEYWNRRIRSMENHHAKLNQIMENEYNKAVVEISCQTPRPPPDAPFPCCDQKNKLIQCYKKNPKEILLCAGEVTQFADCVHAKRINADKAKGCET</sequence>